<dbReference type="AlphaFoldDB" id="A0ABD3IDM2"/>
<dbReference type="Proteomes" id="UP001633002">
    <property type="component" value="Unassembled WGS sequence"/>
</dbReference>
<feature type="region of interest" description="Disordered" evidence="1">
    <location>
        <begin position="138"/>
        <end position="159"/>
    </location>
</feature>
<accession>A0ABD3IDM2</accession>
<evidence type="ECO:0000256" key="1">
    <source>
        <dbReference type="SAM" id="MobiDB-lite"/>
    </source>
</evidence>
<name>A0ABD3IDM2_9MARC</name>
<dbReference type="EMBL" id="JBJQOH010000001">
    <property type="protein sequence ID" value="KAL3701763.1"/>
    <property type="molecule type" value="Genomic_DNA"/>
</dbReference>
<reference evidence="2 3" key="1">
    <citation type="submission" date="2024-09" db="EMBL/GenBank/DDBJ databases">
        <title>Chromosome-scale assembly of Riccia sorocarpa.</title>
        <authorList>
            <person name="Paukszto L."/>
        </authorList>
    </citation>
    <scope>NUCLEOTIDE SEQUENCE [LARGE SCALE GENOMIC DNA]</scope>
    <source>
        <strain evidence="2">LP-2024</strain>
        <tissue evidence="2">Aerial parts of the thallus</tissue>
    </source>
</reference>
<organism evidence="2 3">
    <name type="scientific">Riccia sorocarpa</name>
    <dbReference type="NCBI Taxonomy" id="122646"/>
    <lineage>
        <taxon>Eukaryota</taxon>
        <taxon>Viridiplantae</taxon>
        <taxon>Streptophyta</taxon>
        <taxon>Embryophyta</taxon>
        <taxon>Marchantiophyta</taxon>
        <taxon>Marchantiopsida</taxon>
        <taxon>Marchantiidae</taxon>
        <taxon>Marchantiales</taxon>
        <taxon>Ricciaceae</taxon>
        <taxon>Riccia</taxon>
    </lineage>
</organism>
<proteinExistence type="predicted"/>
<evidence type="ECO:0000313" key="3">
    <source>
        <dbReference type="Proteomes" id="UP001633002"/>
    </source>
</evidence>
<feature type="compositionally biased region" description="Polar residues" evidence="1">
    <location>
        <begin position="259"/>
        <end position="270"/>
    </location>
</feature>
<evidence type="ECO:0000313" key="2">
    <source>
        <dbReference type="EMBL" id="KAL3701763.1"/>
    </source>
</evidence>
<keyword evidence="3" id="KW-1185">Reference proteome</keyword>
<protein>
    <submittedName>
        <fullName evidence="2">Uncharacterized protein</fullName>
    </submittedName>
</protein>
<feature type="compositionally biased region" description="Basic and acidic residues" evidence="1">
    <location>
        <begin position="306"/>
        <end position="315"/>
    </location>
</feature>
<sequence>MIRRHIEEESYEAFGVPGMQWITIPMKSKYRGMSKVMRNIFAAWEKNKRWIEAESIHTLEDWRRIQLWGSAQEARDGRLRKADSQTKKLLWEDGYRTLGDLLIEGSEDKAGWEQRRYAWREQANVHRAYDKLTEQITGPSAARRQGEEKIGSATNSKRKKARCENRAVEDVMHTFWSCPQAEEIWNHVRRFFALNQDPTERWLPRCNHCVLAERLPGRFEECAERWEALRGATIWAIWLARNAKSFSGENGTGERWTAFSGTGSQYTSKSNGRRTRNDGRTSAKSSLGAGRSRRQGSSSKRTAHSISRDKRHDDD</sequence>
<gene>
    <name evidence="2" type="ORF">R1sor_019785</name>
</gene>
<feature type="compositionally biased region" description="Low complexity" evidence="1">
    <location>
        <begin position="285"/>
        <end position="299"/>
    </location>
</feature>
<feature type="region of interest" description="Disordered" evidence="1">
    <location>
        <begin position="248"/>
        <end position="315"/>
    </location>
</feature>
<comment type="caution">
    <text evidence="2">The sequence shown here is derived from an EMBL/GenBank/DDBJ whole genome shotgun (WGS) entry which is preliminary data.</text>
</comment>